<dbReference type="PANTHER" id="PTHR12338:SF5">
    <property type="entry name" value="ANTIGEN 43-RELATED"/>
    <property type="match status" value="1"/>
</dbReference>
<evidence type="ECO:0000313" key="5">
    <source>
        <dbReference type="Proteomes" id="UP001199659"/>
    </source>
</evidence>
<evidence type="ECO:0000313" key="4">
    <source>
        <dbReference type="EMBL" id="UGS41858.1"/>
    </source>
</evidence>
<dbReference type="Pfam" id="PF12951">
    <property type="entry name" value="PATR"/>
    <property type="match status" value="3"/>
</dbReference>
<dbReference type="SMART" id="SM00869">
    <property type="entry name" value="Autotransporter"/>
    <property type="match status" value="1"/>
</dbReference>
<keyword evidence="2" id="KW-0843">Virulence</keyword>
<dbReference type="InterPro" id="IPR024973">
    <property type="entry name" value="ESPR"/>
</dbReference>
<evidence type="ECO:0000259" key="3">
    <source>
        <dbReference type="PROSITE" id="PS51208"/>
    </source>
</evidence>
<dbReference type="PANTHER" id="PTHR12338">
    <property type="entry name" value="AUTOTRANSPORTER"/>
    <property type="match status" value="1"/>
</dbReference>
<keyword evidence="1" id="KW-0732">Signal</keyword>
<evidence type="ECO:0000256" key="1">
    <source>
        <dbReference type="ARBA" id="ARBA00022729"/>
    </source>
</evidence>
<evidence type="ECO:0000256" key="2">
    <source>
        <dbReference type="ARBA" id="ARBA00023026"/>
    </source>
</evidence>
<dbReference type="InterPro" id="IPR030895">
    <property type="entry name" value="T5SS_PEPC_rpt"/>
</dbReference>
<dbReference type="InterPro" id="IPR005546">
    <property type="entry name" value="Autotransporte_beta"/>
</dbReference>
<dbReference type="InterPro" id="IPR050909">
    <property type="entry name" value="Bact_Autotransporter_VF"/>
</dbReference>
<dbReference type="InterPro" id="IPR006315">
    <property type="entry name" value="OM_autotransptr_brl_dom"/>
</dbReference>
<dbReference type="Proteomes" id="UP001199659">
    <property type="component" value="Chromosome"/>
</dbReference>
<dbReference type="SUPFAM" id="SSF103515">
    <property type="entry name" value="Autotransporter"/>
    <property type="match status" value="1"/>
</dbReference>
<proteinExistence type="predicted"/>
<name>A0ABY3S7L5_9ENTR</name>
<dbReference type="InterPro" id="IPR012332">
    <property type="entry name" value="Autotransporter_pectin_lyase_C"/>
</dbReference>
<dbReference type="Pfam" id="PF13018">
    <property type="entry name" value="ESPR"/>
    <property type="match status" value="1"/>
</dbReference>
<dbReference type="NCBIfam" id="TIGR01414">
    <property type="entry name" value="autotrans_barl"/>
    <property type="match status" value="1"/>
</dbReference>
<dbReference type="CDD" id="cd01344">
    <property type="entry name" value="PL2_Passenger_AT"/>
    <property type="match status" value="1"/>
</dbReference>
<reference evidence="4 5" key="1">
    <citation type="journal article" date="2022" name="Int. J. Syst. Evol. Microbiol.">
        <title>Pseudocitrobacter corydidari sp. nov., isolated from the Asian emerald cockroach Corydidarum magnifica.</title>
        <authorList>
            <person name="Guzman J."/>
            <person name="Poehlein A."/>
            <person name="Glaeser S.P."/>
            <person name="Schwengers O."/>
            <person name="Blom J."/>
            <person name="Hollensteiner J."/>
            <person name="Kampfer P."/>
            <person name="Vilcinskas A."/>
        </authorList>
    </citation>
    <scope>NUCLEOTIDE SEQUENCE [LARGE SCALE GENOMIC DNA]</scope>
    <source>
        <strain evidence="4">G163CM</strain>
    </source>
</reference>
<dbReference type="InterPro" id="IPR043990">
    <property type="entry name" value="AC_1"/>
</dbReference>
<dbReference type="InterPro" id="IPR013425">
    <property type="entry name" value="Autotrns_rpt"/>
</dbReference>
<dbReference type="NCBIfam" id="TIGR02601">
    <property type="entry name" value="autotrns_rpt"/>
    <property type="match status" value="3"/>
</dbReference>
<dbReference type="RefSeq" id="WP_231825237.1">
    <property type="nucleotide sequence ID" value="NZ_CP087880.1"/>
</dbReference>
<keyword evidence="5" id="KW-1185">Reference proteome</keyword>
<dbReference type="Gene3D" id="2.160.20.20">
    <property type="match status" value="1"/>
</dbReference>
<organism evidence="4 5">
    <name type="scientific">Pseudocitrobacter corydidari</name>
    <dbReference type="NCBI Taxonomy" id="2891570"/>
    <lineage>
        <taxon>Bacteria</taxon>
        <taxon>Pseudomonadati</taxon>
        <taxon>Pseudomonadota</taxon>
        <taxon>Gammaproteobacteria</taxon>
        <taxon>Enterobacterales</taxon>
        <taxon>Enterobacteriaceae</taxon>
        <taxon>Pseudocitrobacter</taxon>
    </lineage>
</organism>
<dbReference type="Pfam" id="PF03797">
    <property type="entry name" value="Autotransporter"/>
    <property type="match status" value="1"/>
</dbReference>
<sequence>MNKIYRVVWNCTLRVYQVCSEHTRRLGKTTSVQQAVTVSPGYAALSVKSFRPLSLLVMLALSGTVQAEVLTIDNGDSHTYSDALTVERVVVGSNSAGTMTINDNGAITSINGSSTIGANANAVGTATVTGSGIWELGQNEFSIGNSGTGTLNILNGGTVSAGRTILGYRDGGNGTLNVNGKGSQLNTEAMIIGWQGNAMMNIRNEGNITSAQNVIIASEADVTALVTVTDSGSWNLINDASQLQSLNIGYNGTANLDIHSNGSVTSGVMTLGSFEDGKGTATVSGSGSVLTTTSLRVSDYGEGELTISDSGVVYSNGNSTIARSATGTGTVTVSTGGEWEVLNNQQLLVGERGYGTLNINSAGKVIAGNTFIGSRADAQGIVTVDGEESKMTTAELVVADSGTGNLSISNLAVVQSTGASAIGLNGDSVGVVSVTENGQWNLTNASDSAQTLVVGTGGNGTLNIASGGKVDAGDVSLARWEMATGKVDVKGEGSQLNTAEIIIAERGAGTLNISDAAEVNTSSTATIGDVDDSVGVVNVGTQGQWNVVSAGNSPQTLMIGDWGNGTLNIASEGTVTAGGTTVGVNNTGVGLLNVNGAGAVMNSAALRVGHAGQGTLNITDAGVVNTASTGQVATYFDGTGTVNVNTKGQWNVASNLQIGVTGNGTLNIASGGQVNGEDAISVGTNDRALGRVNVDGEGSLLRGTTIDIGAHGDGAVTLSNEGTLALTNGSVLLGLAEGSTGSLNIGAAHEDIAAVAGHLTGTDSVEFGDGNGSLVFNHTDDSATGYVFNPLISGENGAVIQDAGHTVLTAENSYGGRTQVNGGTLTVASHSSTGNTGLGSSAVNIADAGTLSVTGASEASGDYTLSNALTGSGLLQVDLASADNAFNFADTTGNAYTGTAELKNSTFDLSGDNTLALTQATLKLDAGNTTTVGDGVQQIGGLHLNGGKLIFNTEIPASTQAQGAIQTGMLTADTGTVQVTVANPWNDPGAANPDTTLNLLEQDDTNVSVLLVHAQEVTGSGGALTLTDQNGDPVAEDERIAIAQNGDVVADGDYGFRLTTAPGDGLYVNYGLKALDIHAGQTLVLAEHAGAQGAAADMSAAISGEGNLGINTAGLVSLSNASNRYSGETQVQAGTLRTDADGALGNTSALVISDGALADLNGTTQTAGRLTGEAGSTLALNGGSLTLQNGGTSQGSLTGAGNLGVAGGVLTIDGANAGLSATTTIENAAEVVLNDAQGVGSGNVIDDGTLTLNGVTGTLLNSLSGAGIVDVAQASAVAVSGDNQSFSGQFRIEADSAMTVTDAANLGTAGVTDNGLLTVATDSNWTLSHAVSGSGNLNKQGSGTLTLTADSAAYSGTTDIAGGVLALGADADGAVAMASQQVNIHDGAMLSGFGSTAGDMDIRQGGTLAVAQTTVGGNLHNGGTVLMNQPGAQPGNQLVVNGNYTGNNGLMAFNTELGDDQSATDKLTVKGDTSGNTRVQVNNVGGLGAQTTNGIELVNVGGNSAGNFALTTGTVEAGAWVYTLAKGQGDNAANWYLTSKWSGVTPAQPPIVDPTGPSVLRPEAGSYISNLATANSFFTHRLHDRLGEAQYTEGLHDEESFAGSLWMRHVGGHERSQAGDGQLKTQSNRYVLQVGGEVAQWSTSGQDRFHLGVMGGYANAHSNTRSDRAGYDSDGRISGYSAGVYGTWYQNEADRSGAYVDSWLLYSWFDSSVEADNRERDDYRSKGLTASLEAGYTLKAGEFSGSAGTLNSWYVQPQAQVTWMGVKDDAHTRHDGTRIRSEGDGNVQTRLGVKTFLNSHNKLDEGKGREFQPYVEANWIYNSETYGVRMDGVRVSRDGSRNLGEVRTGVEGKLSQNLSVWGNVGVQMGDKGYSDTQGMLGVKYGW</sequence>
<dbReference type="NCBIfam" id="TIGR04393">
    <property type="entry name" value="rpt_T5SS_PEPC"/>
    <property type="match status" value="8"/>
</dbReference>
<dbReference type="InterPro" id="IPR036709">
    <property type="entry name" value="Autotransporte_beta_dom_sf"/>
</dbReference>
<protein>
    <recommendedName>
        <fullName evidence="3">Autotransporter domain-containing protein</fullName>
    </recommendedName>
</protein>
<accession>A0ABY3S7L5</accession>
<gene>
    <name evidence="4" type="ORF">G163CM_25750</name>
</gene>
<dbReference type="InterPro" id="IPR011050">
    <property type="entry name" value="Pectin_lyase_fold/virulence"/>
</dbReference>
<dbReference type="EMBL" id="CP087880">
    <property type="protein sequence ID" value="UGS41858.1"/>
    <property type="molecule type" value="Genomic_DNA"/>
</dbReference>
<dbReference type="PROSITE" id="PS51208">
    <property type="entry name" value="AUTOTRANSPORTER"/>
    <property type="match status" value="1"/>
</dbReference>
<feature type="domain" description="Autotransporter" evidence="3">
    <location>
        <begin position="1598"/>
        <end position="1886"/>
    </location>
</feature>
<dbReference type="Pfam" id="PF18883">
    <property type="entry name" value="AC_1"/>
    <property type="match status" value="1"/>
</dbReference>
<dbReference type="SUPFAM" id="SSF51126">
    <property type="entry name" value="Pectin lyase-like"/>
    <property type="match status" value="1"/>
</dbReference>
<dbReference type="Gene3D" id="2.40.128.130">
    <property type="entry name" value="Autotransporter beta-domain"/>
    <property type="match status" value="1"/>
</dbReference>